<dbReference type="Proteomes" id="UP001139994">
    <property type="component" value="Unassembled WGS sequence"/>
</dbReference>
<name>A0ABT2V6A4_9PSED</name>
<reference evidence="1" key="1">
    <citation type="journal article" date="2022" name="Microbiol. Spectr.">
        <title>An Nuclear Magnetic Resonance Fingerprint Matching Approach for the Identification and Structural Re-Evaluation of Pseudomonas Lipopeptides.</title>
        <authorList>
            <person name="De Roo V."/>
            <person name="Verleysen Y."/>
            <person name="Kovacs B."/>
            <person name="De Vleeschouwer M."/>
            <person name="Muangkaew P."/>
            <person name="Girard L."/>
            <person name="Hofte M."/>
            <person name="De Mot R."/>
            <person name="Madder A."/>
            <person name="Geudens N."/>
            <person name="Martins J.C."/>
        </authorList>
    </citation>
    <scope>NUCLEOTIDE SEQUENCE</scope>
    <source>
        <strain evidence="1">COR51</strain>
    </source>
</reference>
<accession>A0ABT2V6A4</accession>
<proteinExistence type="predicted"/>
<sequence length="145" mass="16221">MMEMDDEFLEVNDLDWFASFQDGMLAHFATGGRGYIPVQIRESIAAYEKSLDYFLSVEGGVGVLVIEENLPKFNSALQRERYLKSFIAMAGRGLFSYDVNQLGGYSLIARPQAGLRLCELPGDIRGVIHVLSLRFSSRIDVSSMI</sequence>
<dbReference type="EMBL" id="JAOSLA010000003">
    <property type="protein sequence ID" value="MCU7237203.1"/>
    <property type="molecule type" value="Genomic_DNA"/>
</dbReference>
<evidence type="ECO:0000313" key="1">
    <source>
        <dbReference type="EMBL" id="MCU7237203.1"/>
    </source>
</evidence>
<protein>
    <submittedName>
        <fullName evidence="1">Uncharacterized protein</fullName>
    </submittedName>
</protein>
<evidence type="ECO:0000313" key="2">
    <source>
        <dbReference type="Proteomes" id="UP001139994"/>
    </source>
</evidence>
<gene>
    <name evidence="1" type="ORF">OC929_04000</name>
</gene>
<organism evidence="1 2">
    <name type="scientific">Pseudomonas peradeniyensis</name>
    <dbReference type="NCBI Taxonomy" id="2745488"/>
    <lineage>
        <taxon>Bacteria</taxon>
        <taxon>Pseudomonadati</taxon>
        <taxon>Pseudomonadota</taxon>
        <taxon>Gammaproteobacteria</taxon>
        <taxon>Pseudomonadales</taxon>
        <taxon>Pseudomonadaceae</taxon>
        <taxon>Pseudomonas</taxon>
    </lineage>
</organism>
<keyword evidence="2" id="KW-1185">Reference proteome</keyword>
<reference evidence="1" key="3">
    <citation type="journal article" date="2023" name="mSystems">
        <title>Charting the Lipopeptidome of Nonpathogenic Pseudomonas.</title>
        <authorList>
            <person name="Cesa-Luna C."/>
            <person name="Geudens N."/>
            <person name="Girard L."/>
            <person name="De Roo V."/>
            <person name="Maklad H.R."/>
            <person name="Martins J.C."/>
            <person name="Hofte M."/>
            <person name="De Mot R."/>
        </authorList>
    </citation>
    <scope>NUCLEOTIDE SEQUENCE</scope>
    <source>
        <strain evidence="1">COR51</strain>
    </source>
</reference>
<reference evidence="1" key="2">
    <citation type="submission" date="2022-09" db="EMBL/GenBank/DDBJ databases">
        <authorList>
            <person name="Cesa-Luna C."/>
            <person name="Girard L."/>
            <person name="Lood C."/>
            <person name="Hofte M."/>
            <person name="De Mot R."/>
        </authorList>
    </citation>
    <scope>NUCLEOTIDE SEQUENCE</scope>
    <source>
        <strain evidence="1">COR51</strain>
    </source>
</reference>
<dbReference type="RefSeq" id="WP_259470162.1">
    <property type="nucleotide sequence ID" value="NZ_JAOSLA010000003.1"/>
</dbReference>
<comment type="caution">
    <text evidence="1">The sequence shown here is derived from an EMBL/GenBank/DDBJ whole genome shotgun (WGS) entry which is preliminary data.</text>
</comment>